<dbReference type="SUPFAM" id="SSF48371">
    <property type="entry name" value="ARM repeat"/>
    <property type="match status" value="1"/>
</dbReference>
<gene>
    <name evidence="2" type="ORF">EGH23_17535</name>
</gene>
<keyword evidence="3" id="KW-1185">Reference proteome</keyword>
<dbReference type="InterPro" id="IPR011989">
    <property type="entry name" value="ARM-like"/>
</dbReference>
<name>A0AAW4PGD5_9EURY</name>
<feature type="transmembrane region" description="Helical" evidence="1">
    <location>
        <begin position="38"/>
        <end position="59"/>
    </location>
</feature>
<accession>A0AAW4PGD5</accession>
<organism evidence="2 3">
    <name type="scientific">Haloarcula nitratireducens</name>
    <dbReference type="NCBI Taxonomy" id="2487749"/>
    <lineage>
        <taxon>Archaea</taxon>
        <taxon>Methanobacteriati</taxon>
        <taxon>Methanobacteriota</taxon>
        <taxon>Stenosarchaea group</taxon>
        <taxon>Halobacteria</taxon>
        <taxon>Halobacteriales</taxon>
        <taxon>Haloarculaceae</taxon>
        <taxon>Haloarcula</taxon>
    </lineage>
</organism>
<proteinExistence type="predicted"/>
<dbReference type="RefSeq" id="WP_220581276.1">
    <property type="nucleotide sequence ID" value="NZ_RKLT01000009.1"/>
</dbReference>
<sequence length="288" mass="31779">MNIQLENIRSRIRYGGRGIANESVIQFIKKLWDQIGGFGYGVAVAALFVAAYFLFSIVFGTASAAFSAADIGALASLVAFVYASWIGFITYEEYTDRTLSRSIRARPSIATVDDAFGLLQSNDEEARVNASYCLSAVVATSPKNVVNTTEAPTDDIVEYLLPYLRDDNREISENIGNVISFMARDYPESVEPFQTELLGLITGSMLADDVRGYLALAIGFLILSKGADDVNSFQETALELSEDKHPDVRIGTCYMLAGIPARETRQRLQEMARNDPEQEVREHAEELV</sequence>
<evidence type="ECO:0000313" key="2">
    <source>
        <dbReference type="EMBL" id="MBX0296683.1"/>
    </source>
</evidence>
<dbReference type="Gene3D" id="1.25.10.10">
    <property type="entry name" value="Leucine-rich Repeat Variant"/>
    <property type="match status" value="1"/>
</dbReference>
<protein>
    <submittedName>
        <fullName evidence="2">HEAT repeat domain-containing protein</fullName>
    </submittedName>
</protein>
<keyword evidence="1" id="KW-1133">Transmembrane helix</keyword>
<dbReference type="EMBL" id="RKLT01000009">
    <property type="protein sequence ID" value="MBX0296683.1"/>
    <property type="molecule type" value="Genomic_DNA"/>
</dbReference>
<keyword evidence="1" id="KW-0472">Membrane</keyword>
<keyword evidence="1" id="KW-0812">Transmembrane</keyword>
<comment type="caution">
    <text evidence="2">The sequence shown here is derived from an EMBL/GenBank/DDBJ whole genome shotgun (WGS) entry which is preliminary data.</text>
</comment>
<evidence type="ECO:0000313" key="3">
    <source>
        <dbReference type="Proteomes" id="UP001430455"/>
    </source>
</evidence>
<evidence type="ECO:0000256" key="1">
    <source>
        <dbReference type="SAM" id="Phobius"/>
    </source>
</evidence>
<feature type="transmembrane region" description="Helical" evidence="1">
    <location>
        <begin position="71"/>
        <end position="91"/>
    </location>
</feature>
<dbReference type="Proteomes" id="UP001430455">
    <property type="component" value="Unassembled WGS sequence"/>
</dbReference>
<dbReference type="AlphaFoldDB" id="A0AAW4PGD5"/>
<dbReference type="InterPro" id="IPR016024">
    <property type="entry name" value="ARM-type_fold"/>
</dbReference>
<reference evidence="2 3" key="1">
    <citation type="submission" date="2021-06" db="EMBL/GenBank/DDBJ databases">
        <title>Halomicroarcula sp. a new haloarchaeum isolated from saline soil.</title>
        <authorList>
            <person name="Duran-Viseras A."/>
            <person name="Sanchez-Porro C."/>
            <person name="Ventosa A."/>
        </authorList>
    </citation>
    <scope>NUCLEOTIDE SEQUENCE [LARGE SCALE GENOMIC DNA]</scope>
    <source>
        <strain evidence="2 3">F27</strain>
    </source>
</reference>